<comment type="subcellular location">
    <subcellularLocation>
        <location evidence="1">Cell membrane</location>
        <topology evidence="1">Multi-pass membrane protein</topology>
    </subcellularLocation>
</comment>
<dbReference type="EMBL" id="BPLQ01007907">
    <property type="protein sequence ID" value="GIY33141.1"/>
    <property type="molecule type" value="Genomic_DNA"/>
</dbReference>
<dbReference type="GO" id="GO:0043410">
    <property type="term" value="P:positive regulation of MAPK cascade"/>
    <property type="evidence" value="ECO:0007669"/>
    <property type="project" value="TreeGrafter"/>
</dbReference>
<evidence type="ECO:0000256" key="8">
    <source>
        <dbReference type="ARBA" id="ARBA00023170"/>
    </source>
</evidence>
<evidence type="ECO:0000256" key="11">
    <source>
        <dbReference type="SAM" id="Phobius"/>
    </source>
</evidence>
<dbReference type="PANTHER" id="PTHR24248:SF66">
    <property type="entry name" value="OCTOPAMINE RECEPTOR BETA-3R"/>
    <property type="match status" value="1"/>
</dbReference>
<feature type="transmembrane region" description="Helical" evidence="11">
    <location>
        <begin position="199"/>
        <end position="220"/>
    </location>
</feature>
<dbReference type="GO" id="GO:0071880">
    <property type="term" value="P:adenylate cyclase-activating adrenergic receptor signaling pathway"/>
    <property type="evidence" value="ECO:0007669"/>
    <property type="project" value="TreeGrafter"/>
</dbReference>
<evidence type="ECO:0000313" key="14">
    <source>
        <dbReference type="Proteomes" id="UP001054837"/>
    </source>
</evidence>
<dbReference type="InterPro" id="IPR017452">
    <property type="entry name" value="GPCR_Rhodpsn_7TM"/>
</dbReference>
<dbReference type="SMART" id="SM01381">
    <property type="entry name" value="7TM_GPCR_Srsx"/>
    <property type="match status" value="1"/>
</dbReference>
<evidence type="ECO:0000256" key="4">
    <source>
        <dbReference type="ARBA" id="ARBA00022692"/>
    </source>
</evidence>
<evidence type="ECO:0000259" key="12">
    <source>
        <dbReference type="PROSITE" id="PS50262"/>
    </source>
</evidence>
<sequence length="402" mass="46337">MMVTNESVKTNDSALNGTVFEAFQELEWDDLLILILKGLVLSVIILSAILGNLLIIISVMRNHKLRIVTNYFIVSLAVADTLVAIFAMTFNAFYTITDRWVFPAYVCDLWNSCDVLFSTASILHLCCISVDRYYAIVRPFEYAELMSKRNCRIILACVWTSSTLISFIPIFTNIYTTDEHLVERELMPYECNFVVNKPYAVVSSCVSFWVPSMIMIGAYVRIFFEAIRQEELIHKNNMAGATLYPRNSTDTTSQMMVNVPSNHRNSHIDEDMGTPSKRHLVRLKKEHKAAKTLGIIMGVFIICWLPFFIWYVTESLCDSCKCPKIIVQTLFWVGYFNSSLNPIIYAYFNREFREAFKDTINVICRFCNKLCCNKNTNEIHFNCTYRSTQDIGLVENKCVRDI</sequence>
<dbReference type="SUPFAM" id="SSF81321">
    <property type="entry name" value="Family A G protein-coupled receptor-like"/>
    <property type="match status" value="1"/>
</dbReference>
<evidence type="ECO:0000256" key="9">
    <source>
        <dbReference type="ARBA" id="ARBA00023224"/>
    </source>
</evidence>
<dbReference type="Proteomes" id="UP001054837">
    <property type="component" value="Unassembled WGS sequence"/>
</dbReference>
<feature type="transmembrane region" description="Helical" evidence="11">
    <location>
        <begin position="154"/>
        <end position="175"/>
    </location>
</feature>
<dbReference type="Pfam" id="PF00001">
    <property type="entry name" value="7tm_1"/>
    <property type="match status" value="1"/>
</dbReference>
<dbReference type="AlphaFoldDB" id="A0AAV4SIW5"/>
<keyword evidence="4 10" id="KW-0812">Transmembrane</keyword>
<keyword evidence="14" id="KW-1185">Reference proteome</keyword>
<keyword evidence="3" id="KW-1003">Cell membrane</keyword>
<dbReference type="GO" id="GO:0004989">
    <property type="term" value="F:octopamine receptor activity"/>
    <property type="evidence" value="ECO:0007669"/>
    <property type="project" value="TreeGrafter"/>
</dbReference>
<dbReference type="PROSITE" id="PS00237">
    <property type="entry name" value="G_PROTEIN_RECEP_F1_1"/>
    <property type="match status" value="1"/>
</dbReference>
<reference evidence="13 14" key="1">
    <citation type="submission" date="2021-06" db="EMBL/GenBank/DDBJ databases">
        <title>Caerostris darwini draft genome.</title>
        <authorList>
            <person name="Kono N."/>
            <person name="Arakawa K."/>
        </authorList>
    </citation>
    <scope>NUCLEOTIDE SEQUENCE [LARGE SCALE GENOMIC DNA]</scope>
</reference>
<evidence type="ECO:0000256" key="7">
    <source>
        <dbReference type="ARBA" id="ARBA00023136"/>
    </source>
</evidence>
<feature type="transmembrane region" description="Helical" evidence="11">
    <location>
        <begin position="71"/>
        <end position="95"/>
    </location>
</feature>
<evidence type="ECO:0000256" key="6">
    <source>
        <dbReference type="ARBA" id="ARBA00023040"/>
    </source>
</evidence>
<evidence type="ECO:0000256" key="1">
    <source>
        <dbReference type="ARBA" id="ARBA00004651"/>
    </source>
</evidence>
<feature type="transmembrane region" description="Helical" evidence="11">
    <location>
        <begin position="292"/>
        <end position="313"/>
    </location>
</feature>
<proteinExistence type="inferred from homology"/>
<protein>
    <submittedName>
        <fullName evidence="13">Octopamine receptor beta-2R</fullName>
    </submittedName>
</protein>
<feature type="domain" description="G-protein coupled receptors family 1 profile" evidence="12">
    <location>
        <begin position="51"/>
        <end position="345"/>
    </location>
</feature>
<evidence type="ECO:0000256" key="3">
    <source>
        <dbReference type="ARBA" id="ARBA00022475"/>
    </source>
</evidence>
<dbReference type="Gene3D" id="1.20.1070.10">
    <property type="entry name" value="Rhodopsin 7-helix transmembrane proteins"/>
    <property type="match status" value="1"/>
</dbReference>
<keyword evidence="6 10" id="KW-0297">G-protein coupled receptor</keyword>
<dbReference type="GO" id="GO:0005886">
    <property type="term" value="C:plasma membrane"/>
    <property type="evidence" value="ECO:0007669"/>
    <property type="project" value="UniProtKB-SubCell"/>
</dbReference>
<keyword evidence="8 10" id="KW-0675">Receptor</keyword>
<evidence type="ECO:0000256" key="5">
    <source>
        <dbReference type="ARBA" id="ARBA00022989"/>
    </source>
</evidence>
<evidence type="ECO:0000256" key="2">
    <source>
        <dbReference type="ARBA" id="ARBA00010663"/>
    </source>
</evidence>
<dbReference type="PANTHER" id="PTHR24248">
    <property type="entry name" value="ADRENERGIC RECEPTOR-RELATED G-PROTEIN COUPLED RECEPTOR"/>
    <property type="match status" value="1"/>
</dbReference>
<keyword evidence="9 10" id="KW-0807">Transducer</keyword>
<keyword evidence="5 11" id="KW-1133">Transmembrane helix</keyword>
<feature type="transmembrane region" description="Helical" evidence="11">
    <location>
        <begin position="325"/>
        <end position="348"/>
    </location>
</feature>
<name>A0AAV4SIW5_9ARAC</name>
<comment type="caution">
    <text evidence="13">The sequence shown here is derived from an EMBL/GenBank/DDBJ whole genome shotgun (WGS) entry which is preliminary data.</text>
</comment>
<dbReference type="PRINTS" id="PR00237">
    <property type="entry name" value="GPCRRHODOPSN"/>
</dbReference>
<comment type="similarity">
    <text evidence="2 10">Belongs to the G-protein coupled receptor 1 family.</text>
</comment>
<dbReference type="InterPro" id="IPR000276">
    <property type="entry name" value="GPCR_Rhodpsn"/>
</dbReference>
<evidence type="ECO:0000256" key="10">
    <source>
        <dbReference type="RuleBase" id="RU000688"/>
    </source>
</evidence>
<evidence type="ECO:0000313" key="13">
    <source>
        <dbReference type="EMBL" id="GIY33141.1"/>
    </source>
</evidence>
<feature type="transmembrane region" description="Helical" evidence="11">
    <location>
        <begin position="115"/>
        <end position="134"/>
    </location>
</feature>
<organism evidence="13 14">
    <name type="scientific">Caerostris darwini</name>
    <dbReference type="NCBI Taxonomy" id="1538125"/>
    <lineage>
        <taxon>Eukaryota</taxon>
        <taxon>Metazoa</taxon>
        <taxon>Ecdysozoa</taxon>
        <taxon>Arthropoda</taxon>
        <taxon>Chelicerata</taxon>
        <taxon>Arachnida</taxon>
        <taxon>Araneae</taxon>
        <taxon>Araneomorphae</taxon>
        <taxon>Entelegynae</taxon>
        <taxon>Araneoidea</taxon>
        <taxon>Araneidae</taxon>
        <taxon>Caerostris</taxon>
    </lineage>
</organism>
<keyword evidence="7 11" id="KW-0472">Membrane</keyword>
<dbReference type="PROSITE" id="PS50262">
    <property type="entry name" value="G_PROTEIN_RECEP_F1_2"/>
    <property type="match status" value="1"/>
</dbReference>
<gene>
    <name evidence="13" type="primary">Octbeta2R</name>
    <name evidence="13" type="ORF">CDAR_106261</name>
</gene>
<accession>A0AAV4SIW5</accession>
<feature type="transmembrane region" description="Helical" evidence="11">
    <location>
        <begin position="31"/>
        <end position="59"/>
    </location>
</feature>